<dbReference type="EMBL" id="NXFY01000011">
    <property type="protein sequence ID" value="PHO17939.1"/>
    <property type="molecule type" value="Genomic_DNA"/>
</dbReference>
<evidence type="ECO:0000313" key="11">
    <source>
        <dbReference type="EMBL" id="PHO17939.1"/>
    </source>
</evidence>
<dbReference type="SUPFAM" id="SSF47384">
    <property type="entry name" value="Homodimeric domain of signal transducing histidine kinase"/>
    <property type="match status" value="1"/>
</dbReference>
<dbReference type="PANTHER" id="PTHR43065">
    <property type="entry name" value="SENSOR HISTIDINE KINASE"/>
    <property type="match status" value="1"/>
</dbReference>
<evidence type="ECO:0000256" key="3">
    <source>
        <dbReference type="ARBA" id="ARBA00022553"/>
    </source>
</evidence>
<protein>
    <recommendedName>
        <fullName evidence="2">histidine kinase</fullName>
        <ecNumber evidence="2">2.7.13.3</ecNumber>
    </recommendedName>
</protein>
<dbReference type="CDD" id="cd00082">
    <property type="entry name" value="HisKA"/>
    <property type="match status" value="1"/>
</dbReference>
<dbReference type="Gene3D" id="1.10.287.130">
    <property type="match status" value="1"/>
</dbReference>
<keyword evidence="12" id="KW-1185">Reference proteome</keyword>
<evidence type="ECO:0000259" key="10">
    <source>
        <dbReference type="PROSITE" id="PS50109"/>
    </source>
</evidence>
<keyword evidence="9" id="KW-0812">Transmembrane</keyword>
<evidence type="ECO:0000256" key="5">
    <source>
        <dbReference type="ARBA" id="ARBA00022741"/>
    </source>
</evidence>
<feature type="transmembrane region" description="Helical" evidence="9">
    <location>
        <begin position="158"/>
        <end position="175"/>
    </location>
</feature>
<dbReference type="InterPro" id="IPR005467">
    <property type="entry name" value="His_kinase_dom"/>
</dbReference>
<dbReference type="InterPro" id="IPR003594">
    <property type="entry name" value="HATPase_dom"/>
</dbReference>
<feature type="transmembrane region" description="Helical" evidence="9">
    <location>
        <begin position="16"/>
        <end position="38"/>
    </location>
</feature>
<keyword evidence="5" id="KW-0547">Nucleotide-binding</keyword>
<dbReference type="SMART" id="SM00387">
    <property type="entry name" value="HATPase_c"/>
    <property type="match status" value="1"/>
</dbReference>
<comment type="caution">
    <text evidence="11">The sequence shown here is derived from an EMBL/GenBank/DDBJ whole genome shotgun (WGS) entry which is preliminary data.</text>
</comment>
<organism evidence="11 12">
    <name type="scientific">Malaciobacter molluscorum LMG 25693</name>
    <dbReference type="NCBI Taxonomy" id="870501"/>
    <lineage>
        <taxon>Bacteria</taxon>
        <taxon>Pseudomonadati</taxon>
        <taxon>Campylobacterota</taxon>
        <taxon>Epsilonproteobacteria</taxon>
        <taxon>Campylobacterales</taxon>
        <taxon>Arcobacteraceae</taxon>
        <taxon>Malaciobacter</taxon>
    </lineage>
</organism>
<feature type="transmembrane region" description="Helical" evidence="9">
    <location>
        <begin position="79"/>
        <end position="97"/>
    </location>
</feature>
<gene>
    <name evidence="11" type="ORF">CPU12_07910</name>
</gene>
<dbReference type="PRINTS" id="PR00344">
    <property type="entry name" value="BCTRLSENSOR"/>
</dbReference>
<dbReference type="PROSITE" id="PS50109">
    <property type="entry name" value="HIS_KIN"/>
    <property type="match status" value="1"/>
</dbReference>
<evidence type="ECO:0000256" key="4">
    <source>
        <dbReference type="ARBA" id="ARBA00022679"/>
    </source>
</evidence>
<dbReference type="GO" id="GO:0005524">
    <property type="term" value="F:ATP binding"/>
    <property type="evidence" value="ECO:0007669"/>
    <property type="project" value="UniProtKB-KW"/>
</dbReference>
<keyword evidence="9" id="KW-0472">Membrane</keyword>
<evidence type="ECO:0000256" key="2">
    <source>
        <dbReference type="ARBA" id="ARBA00012438"/>
    </source>
</evidence>
<keyword evidence="4" id="KW-0808">Transferase</keyword>
<comment type="catalytic activity">
    <reaction evidence="1">
        <text>ATP + protein L-histidine = ADP + protein N-phospho-L-histidine.</text>
        <dbReference type="EC" id="2.7.13.3"/>
    </reaction>
</comment>
<keyword evidence="7" id="KW-0067">ATP-binding</keyword>
<dbReference type="PANTHER" id="PTHR43065:SF46">
    <property type="entry name" value="C4-DICARBOXYLATE TRANSPORT SENSOR PROTEIN DCTB"/>
    <property type="match status" value="1"/>
</dbReference>
<sequence length="420" mass="48885">MSILYTLVRYIYLKEFFYLAYCFMQIFSLGFIIIYSQLFGITDFYKDICIVFASFFAVAFAFGFFKGQILPSIDSKKELFLISSLTIFAIVIVFYHYMLFSYLPYTIIYLLLLLSVIFNIKEGIKSTLLHILAWSLVCLFLFILQIKSIYIKSGYVDLILIAFMLEAVLFTINLANKYKELKMANEDYENMLLQQTKLAKTGSMIGNIAHQYRQPLNNISYILINLRNKYEKDKLTKEFFYTKYNQIEEQLHFMSKTIDDFKEFYSPNKEKENFLLIDSINRAVNILQSLIKQYNVELNINFNTSEGTKVYGVANEFSQVILVLLKNAIEASKDEIKPTININISSKNGLIEIEIIDNGKGISKTTFSKLFKPYFSTKKEGFGIGLYMVKLIIEKSFNAEIKAYSLEKGMKFTIFLEKSF</sequence>
<proteinExistence type="predicted"/>
<dbReference type="InterPro" id="IPR003661">
    <property type="entry name" value="HisK_dim/P_dom"/>
</dbReference>
<dbReference type="InterPro" id="IPR036890">
    <property type="entry name" value="HATPase_C_sf"/>
</dbReference>
<keyword evidence="8" id="KW-0902">Two-component regulatory system</keyword>
<feature type="domain" description="Histidine kinase" evidence="10">
    <location>
        <begin position="207"/>
        <end position="420"/>
    </location>
</feature>
<dbReference type="GO" id="GO:0000155">
    <property type="term" value="F:phosphorelay sensor kinase activity"/>
    <property type="evidence" value="ECO:0007669"/>
    <property type="project" value="InterPro"/>
</dbReference>
<dbReference type="SUPFAM" id="SSF55874">
    <property type="entry name" value="ATPase domain of HSP90 chaperone/DNA topoisomerase II/histidine kinase"/>
    <property type="match status" value="1"/>
</dbReference>
<dbReference type="Proteomes" id="UP000221222">
    <property type="component" value="Unassembled WGS sequence"/>
</dbReference>
<evidence type="ECO:0000256" key="7">
    <source>
        <dbReference type="ARBA" id="ARBA00022840"/>
    </source>
</evidence>
<evidence type="ECO:0000256" key="6">
    <source>
        <dbReference type="ARBA" id="ARBA00022777"/>
    </source>
</evidence>
<name>A0A2G1DHE9_9BACT</name>
<evidence type="ECO:0000256" key="1">
    <source>
        <dbReference type="ARBA" id="ARBA00000085"/>
    </source>
</evidence>
<dbReference type="InterPro" id="IPR004358">
    <property type="entry name" value="Sig_transdc_His_kin-like_C"/>
</dbReference>
<dbReference type="InterPro" id="IPR036097">
    <property type="entry name" value="HisK_dim/P_sf"/>
</dbReference>
<dbReference type="EC" id="2.7.13.3" evidence="2"/>
<keyword evidence="3" id="KW-0597">Phosphoprotein</keyword>
<keyword evidence="6 11" id="KW-0418">Kinase</keyword>
<evidence type="ECO:0000256" key="9">
    <source>
        <dbReference type="SAM" id="Phobius"/>
    </source>
</evidence>
<accession>A0A2G1DHE9</accession>
<feature type="transmembrane region" description="Helical" evidence="9">
    <location>
        <begin position="103"/>
        <end position="120"/>
    </location>
</feature>
<feature type="transmembrane region" description="Helical" evidence="9">
    <location>
        <begin position="44"/>
        <end position="67"/>
    </location>
</feature>
<evidence type="ECO:0000256" key="8">
    <source>
        <dbReference type="ARBA" id="ARBA00023012"/>
    </source>
</evidence>
<evidence type="ECO:0000313" key="12">
    <source>
        <dbReference type="Proteomes" id="UP000221222"/>
    </source>
</evidence>
<dbReference type="Gene3D" id="3.30.565.10">
    <property type="entry name" value="Histidine kinase-like ATPase, C-terminal domain"/>
    <property type="match status" value="1"/>
</dbReference>
<keyword evidence="9" id="KW-1133">Transmembrane helix</keyword>
<dbReference type="AlphaFoldDB" id="A0A2G1DHE9"/>
<feature type="transmembrane region" description="Helical" evidence="9">
    <location>
        <begin position="127"/>
        <end position="146"/>
    </location>
</feature>
<dbReference type="Pfam" id="PF02518">
    <property type="entry name" value="HATPase_c"/>
    <property type="match status" value="1"/>
</dbReference>
<reference evidence="11 12" key="1">
    <citation type="submission" date="2017-09" db="EMBL/GenBank/DDBJ databases">
        <title>Arcobacter canalis sp. nov., a new species isolated from a water canal contaminated with urban sewage.</title>
        <authorList>
            <person name="Perez-Cataluna A."/>
            <person name="Salas-Masso N."/>
            <person name="Figueras M.J."/>
        </authorList>
    </citation>
    <scope>NUCLEOTIDE SEQUENCE [LARGE SCALE GENOMIC DNA]</scope>
    <source>
        <strain evidence="11 12">F98-3</strain>
    </source>
</reference>